<reference evidence="1 2" key="1">
    <citation type="submission" date="2019-12" db="EMBL/GenBank/DDBJ databases">
        <authorList>
            <person name="Huq M.A."/>
        </authorList>
    </citation>
    <scope>NUCLEOTIDE SEQUENCE [LARGE SCALE GENOMIC DNA]</scope>
    <source>
        <strain evidence="1 2">MAH-18</strain>
    </source>
</reference>
<name>A0A6L6XNY7_9ACTN</name>
<dbReference type="EMBL" id="WSEK01000004">
    <property type="protein sequence ID" value="MVQ48989.1"/>
    <property type="molecule type" value="Genomic_DNA"/>
</dbReference>
<gene>
    <name evidence="1" type="ORF">GON03_07325</name>
</gene>
<accession>A0A6L6XNY7</accession>
<dbReference type="RefSeq" id="WP_157341438.1">
    <property type="nucleotide sequence ID" value="NZ_WSEK01000004.1"/>
</dbReference>
<evidence type="ECO:0000313" key="1">
    <source>
        <dbReference type="EMBL" id="MVQ48989.1"/>
    </source>
</evidence>
<comment type="caution">
    <text evidence="1">The sequence shown here is derived from an EMBL/GenBank/DDBJ whole genome shotgun (WGS) entry which is preliminary data.</text>
</comment>
<proteinExistence type="predicted"/>
<protein>
    <submittedName>
        <fullName evidence="1">LysM domain-containing protein</fullName>
    </submittedName>
</protein>
<dbReference type="Proteomes" id="UP000473525">
    <property type="component" value="Unassembled WGS sequence"/>
</dbReference>
<evidence type="ECO:0000313" key="2">
    <source>
        <dbReference type="Proteomes" id="UP000473525"/>
    </source>
</evidence>
<dbReference type="AlphaFoldDB" id="A0A6L6XNY7"/>
<sequence length="106" mass="11814">MSTPFPPSSRYAQVPVLTRTLADGTVVRYLARRVLPPVERFQPLEMVRLDGTERPDTLAAESYGDPLLWWRIVDASGEADPRDLTGIEGRLVLIPLPLEITDDGRA</sequence>
<organism evidence="1 2">
    <name type="scientific">Nocardioides agri</name>
    <dbReference type="NCBI Taxonomy" id="2682843"/>
    <lineage>
        <taxon>Bacteria</taxon>
        <taxon>Bacillati</taxon>
        <taxon>Actinomycetota</taxon>
        <taxon>Actinomycetes</taxon>
        <taxon>Propionibacteriales</taxon>
        <taxon>Nocardioidaceae</taxon>
        <taxon>Nocardioides</taxon>
    </lineage>
</organism>
<keyword evidence="2" id="KW-1185">Reference proteome</keyword>